<evidence type="ECO:0000313" key="3">
    <source>
        <dbReference type="Proteomes" id="UP000270616"/>
    </source>
</evidence>
<comment type="caution">
    <text evidence="2">The sequence shown here is derived from an EMBL/GenBank/DDBJ whole genome shotgun (WGS) entry which is preliminary data.</text>
</comment>
<keyword evidence="1" id="KW-1133">Transmembrane helix</keyword>
<proteinExistence type="predicted"/>
<dbReference type="Proteomes" id="UP000270616">
    <property type="component" value="Unassembled WGS sequence"/>
</dbReference>
<dbReference type="RefSeq" id="WP_123823538.1">
    <property type="nucleotide sequence ID" value="NZ_RKMF01000001.1"/>
</dbReference>
<feature type="transmembrane region" description="Helical" evidence="1">
    <location>
        <begin position="60"/>
        <end position="80"/>
    </location>
</feature>
<dbReference type="EMBL" id="RKMF01000001">
    <property type="protein sequence ID" value="ROZ65648.1"/>
    <property type="molecule type" value="Genomic_DNA"/>
</dbReference>
<keyword evidence="1" id="KW-0812">Transmembrane</keyword>
<protein>
    <submittedName>
        <fullName evidence="2">Uncharacterized protein</fullName>
    </submittedName>
</protein>
<keyword evidence="3" id="KW-1185">Reference proteome</keyword>
<feature type="transmembrane region" description="Helical" evidence="1">
    <location>
        <begin position="145"/>
        <end position="167"/>
    </location>
</feature>
<gene>
    <name evidence="2" type="ORF">EDL96_00690</name>
</gene>
<sequence>MTDRALRLLRGWIAAFTATTAAVLAHTVAGGQWPSAMLMLLCICVSAPLCMLLAGVRIPLIGLSLAVGVSQALFHGLLALSGGYVTAVDRTGHAGHLHSDASVGPDLVLVPAATDGAAPMMSHAGHTGATLSDSALSSASGLHGLAAGGTGMLAMHLAAAVLTVLVLRHGEKGVLAVLAALLVRAAQLVLAAVIPPATARPWKPGFIAPVPARVLSLVRSGLRYRGPPMTVALA</sequence>
<accession>A0A3N3ZTK2</accession>
<feature type="transmembrane region" description="Helical" evidence="1">
    <location>
        <begin position="174"/>
        <end position="194"/>
    </location>
</feature>
<organism evidence="2 3">
    <name type="scientific">Kocuria soli</name>
    <dbReference type="NCBI Taxonomy" id="2485125"/>
    <lineage>
        <taxon>Bacteria</taxon>
        <taxon>Bacillati</taxon>
        <taxon>Actinomycetota</taxon>
        <taxon>Actinomycetes</taxon>
        <taxon>Micrococcales</taxon>
        <taxon>Micrococcaceae</taxon>
        <taxon>Kocuria</taxon>
    </lineage>
</organism>
<name>A0A3N3ZTK2_9MICC</name>
<dbReference type="OrthoDB" id="5125396at2"/>
<feature type="transmembrane region" description="Helical" evidence="1">
    <location>
        <begin position="12"/>
        <end position="29"/>
    </location>
</feature>
<keyword evidence="1" id="KW-0472">Membrane</keyword>
<evidence type="ECO:0000313" key="2">
    <source>
        <dbReference type="EMBL" id="ROZ65648.1"/>
    </source>
</evidence>
<dbReference type="AlphaFoldDB" id="A0A3N3ZTK2"/>
<feature type="transmembrane region" description="Helical" evidence="1">
    <location>
        <begin position="35"/>
        <end position="53"/>
    </location>
</feature>
<evidence type="ECO:0000256" key="1">
    <source>
        <dbReference type="SAM" id="Phobius"/>
    </source>
</evidence>
<reference evidence="2 3" key="1">
    <citation type="submission" date="2018-10" db="EMBL/GenBank/DDBJ databases">
        <title>Kocuria sp. M5W7-7, whole genome shotgun sequence.</title>
        <authorList>
            <person name="Tuo L."/>
        </authorList>
    </citation>
    <scope>NUCLEOTIDE SEQUENCE [LARGE SCALE GENOMIC DNA]</scope>
    <source>
        <strain evidence="2 3">M5W7-7</strain>
    </source>
</reference>